<evidence type="ECO:0000256" key="6">
    <source>
        <dbReference type="SAM" id="Phobius"/>
    </source>
</evidence>
<reference evidence="8" key="1">
    <citation type="submission" date="2020-06" db="EMBL/GenBank/DDBJ databases">
        <title>WGS assembly of Ceratodon purpureus strain R40.</title>
        <authorList>
            <person name="Carey S.B."/>
            <person name="Jenkins J."/>
            <person name="Shu S."/>
            <person name="Lovell J.T."/>
            <person name="Sreedasyam A."/>
            <person name="Maumus F."/>
            <person name="Tiley G.P."/>
            <person name="Fernandez-Pozo N."/>
            <person name="Barry K."/>
            <person name="Chen C."/>
            <person name="Wang M."/>
            <person name="Lipzen A."/>
            <person name="Daum C."/>
            <person name="Saski C.A."/>
            <person name="Payton A.C."/>
            <person name="Mcbreen J.C."/>
            <person name="Conrad R.E."/>
            <person name="Kollar L.M."/>
            <person name="Olsson S."/>
            <person name="Huttunen S."/>
            <person name="Landis J.B."/>
            <person name="Wickett N.J."/>
            <person name="Johnson M.G."/>
            <person name="Rensing S.A."/>
            <person name="Grimwood J."/>
            <person name="Schmutz J."/>
            <person name="Mcdaniel S.F."/>
        </authorList>
    </citation>
    <scope>NUCLEOTIDE SEQUENCE</scope>
    <source>
        <strain evidence="8">R40</strain>
    </source>
</reference>
<dbReference type="InterPro" id="IPR044839">
    <property type="entry name" value="NDR1-like"/>
</dbReference>
<evidence type="ECO:0000259" key="7">
    <source>
        <dbReference type="Pfam" id="PF03168"/>
    </source>
</evidence>
<keyword evidence="2 6" id="KW-0812">Transmembrane</keyword>
<dbReference type="PANTHER" id="PTHR31234:SF2">
    <property type="entry name" value="OS05G0199100 PROTEIN"/>
    <property type="match status" value="1"/>
</dbReference>
<dbReference type="GO" id="GO:0098542">
    <property type="term" value="P:defense response to other organism"/>
    <property type="evidence" value="ECO:0007669"/>
    <property type="project" value="InterPro"/>
</dbReference>
<dbReference type="GO" id="GO:0005886">
    <property type="term" value="C:plasma membrane"/>
    <property type="evidence" value="ECO:0007669"/>
    <property type="project" value="TreeGrafter"/>
</dbReference>
<evidence type="ECO:0000256" key="1">
    <source>
        <dbReference type="ARBA" id="ARBA00004167"/>
    </source>
</evidence>
<dbReference type="PANTHER" id="PTHR31234">
    <property type="entry name" value="LATE EMBRYOGENESIS ABUNDANT (LEA) HYDROXYPROLINE-RICH GLYCOPROTEIN FAMILY"/>
    <property type="match status" value="1"/>
</dbReference>
<feature type="transmembrane region" description="Helical" evidence="6">
    <location>
        <begin position="92"/>
        <end position="121"/>
    </location>
</feature>
<comment type="subcellular location">
    <subcellularLocation>
        <location evidence="1">Membrane</location>
        <topology evidence="1">Single-pass membrane protein</topology>
    </subcellularLocation>
</comment>
<accession>A0A8T0J4F8</accession>
<proteinExistence type="predicted"/>
<dbReference type="EMBL" id="CM026421">
    <property type="protein sequence ID" value="KAG0590790.1"/>
    <property type="molecule type" value="Genomic_DNA"/>
</dbReference>
<dbReference type="AlphaFoldDB" id="A0A8T0J4F8"/>
<keyword evidence="9" id="KW-1185">Reference proteome</keyword>
<keyword evidence="3 6" id="KW-1133">Transmembrane helix</keyword>
<evidence type="ECO:0000313" key="9">
    <source>
        <dbReference type="Proteomes" id="UP000822688"/>
    </source>
</evidence>
<comment type="caution">
    <text evidence="8">The sequence shown here is derived from an EMBL/GenBank/DDBJ whole genome shotgun (WGS) entry which is preliminary data.</text>
</comment>
<dbReference type="InterPro" id="IPR004864">
    <property type="entry name" value="LEA_2"/>
</dbReference>
<feature type="region of interest" description="Disordered" evidence="5">
    <location>
        <begin position="24"/>
        <end position="81"/>
    </location>
</feature>
<sequence>MVEMGLLDSFKQSKVMRYTKGDRVHPATISDSPSPSIRSSSTAVGTPSKLPPGKKEEAGPMGWHKAGGFPNPPLPPPVTYGRPRRKSSSCSLCYCFSFFFSFLVILLILAGLTVFIIYVVFQPKLPKATIQNVAITKFNLTNRSGGPLKTLADLKNPVLNANIAFTIQVENPNEKLGIHFRDVSVIVAYNGTEFAHSFVAPFFQGKKTTSEVVANLKASSAPLSESQGKELQIAINQHDIPLSARINVGAALQIGSWVIPPGHIHVACNLRASSPTAPQGAKLLSKSCKWLR</sequence>
<evidence type="ECO:0000256" key="4">
    <source>
        <dbReference type="ARBA" id="ARBA00023136"/>
    </source>
</evidence>
<feature type="compositionally biased region" description="Low complexity" evidence="5">
    <location>
        <begin position="29"/>
        <end position="41"/>
    </location>
</feature>
<name>A0A8T0J4F8_CERPU</name>
<keyword evidence="4 6" id="KW-0472">Membrane</keyword>
<organism evidence="8 9">
    <name type="scientific">Ceratodon purpureus</name>
    <name type="common">Fire moss</name>
    <name type="synonym">Dicranum purpureum</name>
    <dbReference type="NCBI Taxonomy" id="3225"/>
    <lineage>
        <taxon>Eukaryota</taxon>
        <taxon>Viridiplantae</taxon>
        <taxon>Streptophyta</taxon>
        <taxon>Embryophyta</taxon>
        <taxon>Bryophyta</taxon>
        <taxon>Bryophytina</taxon>
        <taxon>Bryopsida</taxon>
        <taxon>Dicranidae</taxon>
        <taxon>Pseudoditrichales</taxon>
        <taxon>Ditrichaceae</taxon>
        <taxon>Ceratodon</taxon>
    </lineage>
</organism>
<gene>
    <name evidence="8" type="ORF">KC19_1G126700</name>
</gene>
<evidence type="ECO:0000256" key="2">
    <source>
        <dbReference type="ARBA" id="ARBA00022692"/>
    </source>
</evidence>
<evidence type="ECO:0000313" key="8">
    <source>
        <dbReference type="EMBL" id="KAG0590790.1"/>
    </source>
</evidence>
<evidence type="ECO:0000256" key="5">
    <source>
        <dbReference type="SAM" id="MobiDB-lite"/>
    </source>
</evidence>
<dbReference type="Proteomes" id="UP000822688">
    <property type="component" value="Chromosome 1"/>
</dbReference>
<feature type="domain" description="Late embryogenesis abundant protein LEA-2 subgroup" evidence="7">
    <location>
        <begin position="166"/>
        <end position="260"/>
    </location>
</feature>
<evidence type="ECO:0000256" key="3">
    <source>
        <dbReference type="ARBA" id="ARBA00022989"/>
    </source>
</evidence>
<dbReference type="Pfam" id="PF03168">
    <property type="entry name" value="LEA_2"/>
    <property type="match status" value="1"/>
</dbReference>
<protein>
    <recommendedName>
        <fullName evidence="7">Late embryogenesis abundant protein LEA-2 subgroup domain-containing protein</fullName>
    </recommendedName>
</protein>